<protein>
    <recommendedName>
        <fullName evidence="1">AtuA-like ferredoxin-fold domain-containing protein</fullName>
    </recommendedName>
</protein>
<comment type="caution">
    <text evidence="2">The sequence shown here is derived from an EMBL/GenBank/DDBJ whole genome shotgun (WGS) entry which is preliminary data.</text>
</comment>
<dbReference type="InterPro" id="IPR056362">
    <property type="entry name" value="AtuA-like_ferredoxin_dom"/>
</dbReference>
<dbReference type="RefSeq" id="WP_378933237.1">
    <property type="nucleotide sequence ID" value="NZ_JBHLVO010000006.1"/>
</dbReference>
<dbReference type="PANTHER" id="PTHR47472:SF1">
    <property type="entry name" value="DUF1446-DOMAIN-CONTAINING PROTEIN"/>
    <property type="match status" value="1"/>
</dbReference>
<dbReference type="EMBL" id="JBHLVO010000006">
    <property type="protein sequence ID" value="MFC0271752.1"/>
    <property type="molecule type" value="Genomic_DNA"/>
</dbReference>
<keyword evidence="3" id="KW-1185">Reference proteome</keyword>
<dbReference type="PANTHER" id="PTHR47472">
    <property type="entry name" value="PROPIONYL-COA CARBOXYLASE"/>
    <property type="match status" value="1"/>
</dbReference>
<proteinExistence type="predicted"/>
<reference evidence="2 3" key="1">
    <citation type="submission" date="2024-09" db="EMBL/GenBank/DDBJ databases">
        <authorList>
            <person name="Sun Q."/>
            <person name="Mori K."/>
        </authorList>
    </citation>
    <scope>NUCLEOTIDE SEQUENCE [LARGE SCALE GENOMIC DNA]</scope>
    <source>
        <strain evidence="2 3">CCM 7228</strain>
    </source>
</reference>
<evidence type="ECO:0000313" key="3">
    <source>
        <dbReference type="Proteomes" id="UP001589854"/>
    </source>
</evidence>
<evidence type="ECO:0000313" key="2">
    <source>
        <dbReference type="EMBL" id="MFC0271752.1"/>
    </source>
</evidence>
<sequence length="110" mass="12238">MKSSKIKLYEIAHSRAGDKGNTSNLSLIPYNENDYEWLKKEVTADKLKEHLKDIIKGEVVRYEVPSIKAFNFVCKNSLLGGVTTSLALDTHGKSLSSALLEMEINLANLV</sequence>
<accession>A0ABV6GFQ1</accession>
<name>A0ABV6GFQ1_9BACI</name>
<feature type="domain" description="AtuA-like ferredoxin-fold" evidence="1">
    <location>
        <begin position="6"/>
        <end position="104"/>
    </location>
</feature>
<dbReference type="Pfam" id="PF23544">
    <property type="entry name" value="AtuA_ferredoxin"/>
    <property type="match status" value="1"/>
</dbReference>
<evidence type="ECO:0000259" key="1">
    <source>
        <dbReference type="Pfam" id="PF23544"/>
    </source>
</evidence>
<organism evidence="2 3">
    <name type="scientific">Metabacillus herbersteinensis</name>
    <dbReference type="NCBI Taxonomy" id="283816"/>
    <lineage>
        <taxon>Bacteria</taxon>
        <taxon>Bacillati</taxon>
        <taxon>Bacillota</taxon>
        <taxon>Bacilli</taxon>
        <taxon>Bacillales</taxon>
        <taxon>Bacillaceae</taxon>
        <taxon>Metabacillus</taxon>
    </lineage>
</organism>
<gene>
    <name evidence="2" type="ORF">ACFFIX_09825</name>
</gene>
<dbReference type="Proteomes" id="UP001589854">
    <property type="component" value="Unassembled WGS sequence"/>
</dbReference>